<protein>
    <recommendedName>
        <fullName evidence="4">TIGR04086 family membrane protein</fullName>
    </recommendedName>
</protein>
<gene>
    <name evidence="2" type="ORF">AN619_05290</name>
</gene>
<dbReference type="Proteomes" id="UP000070456">
    <property type="component" value="Unassembled WGS sequence"/>
</dbReference>
<evidence type="ECO:0008006" key="4">
    <source>
        <dbReference type="Google" id="ProtNLM"/>
    </source>
</evidence>
<comment type="caution">
    <text evidence="2">The sequence shown here is derived from an EMBL/GenBank/DDBJ whole genome shotgun (WGS) entry which is preliminary data.</text>
</comment>
<dbReference type="OrthoDB" id="2086722at2"/>
<reference evidence="2 3" key="1">
    <citation type="submission" date="2015-12" db="EMBL/GenBank/DDBJ databases">
        <title>Draft genome sequence of the thermoanaerobe Thermotalea metallivorans, an isolate from the runoff channel of the Great Artesian Basin, Australia.</title>
        <authorList>
            <person name="Patel B.K."/>
        </authorList>
    </citation>
    <scope>NUCLEOTIDE SEQUENCE [LARGE SCALE GENOMIC DNA]</scope>
    <source>
        <strain evidence="2 3">B2-1</strain>
    </source>
</reference>
<dbReference type="STRING" id="520762.AN619_05290"/>
<feature type="transmembrane region" description="Helical" evidence="1">
    <location>
        <begin position="113"/>
        <end position="132"/>
    </location>
</feature>
<dbReference type="EMBL" id="LOEE01000019">
    <property type="protein sequence ID" value="KXG77002.1"/>
    <property type="molecule type" value="Genomic_DNA"/>
</dbReference>
<feature type="transmembrane region" description="Helical" evidence="1">
    <location>
        <begin position="20"/>
        <end position="44"/>
    </location>
</feature>
<keyword evidence="1" id="KW-0812">Transmembrane</keyword>
<evidence type="ECO:0000256" key="1">
    <source>
        <dbReference type="SAM" id="Phobius"/>
    </source>
</evidence>
<dbReference type="Pfam" id="PF12670">
    <property type="entry name" value="DUF3792"/>
    <property type="match status" value="1"/>
</dbReference>
<dbReference type="AlphaFoldDB" id="A0A140L8X7"/>
<sequence length="133" mass="14454">MILQSNKRVDIRKTSILTVYMKGILSACIFSIFAFILMALLITYTSISEAIIPIVTSIVMVISVAMGGMYTGFKLKRKGWFHGAMAGLSFVLLITAIGWVFLDDFSVGRLMLYKMLTGMAAGGIGGMIGVNLK</sequence>
<keyword evidence="1" id="KW-1133">Transmembrane helix</keyword>
<dbReference type="InterPro" id="IPR023804">
    <property type="entry name" value="DUF3792_TM"/>
</dbReference>
<keyword evidence="3" id="KW-1185">Reference proteome</keyword>
<feature type="transmembrane region" description="Helical" evidence="1">
    <location>
        <begin position="80"/>
        <end position="101"/>
    </location>
</feature>
<proteinExistence type="predicted"/>
<dbReference type="NCBIfam" id="TIGR04086">
    <property type="entry name" value="TIGR04086_membr"/>
    <property type="match status" value="1"/>
</dbReference>
<organism evidence="2 3">
    <name type="scientific">Thermotalea metallivorans</name>
    <dbReference type="NCBI Taxonomy" id="520762"/>
    <lineage>
        <taxon>Bacteria</taxon>
        <taxon>Bacillati</taxon>
        <taxon>Bacillota</taxon>
        <taxon>Clostridia</taxon>
        <taxon>Peptostreptococcales</taxon>
        <taxon>Thermotaleaceae</taxon>
        <taxon>Thermotalea</taxon>
    </lineage>
</organism>
<name>A0A140L8X7_9FIRM</name>
<evidence type="ECO:0000313" key="2">
    <source>
        <dbReference type="EMBL" id="KXG77002.1"/>
    </source>
</evidence>
<evidence type="ECO:0000313" key="3">
    <source>
        <dbReference type="Proteomes" id="UP000070456"/>
    </source>
</evidence>
<keyword evidence="1" id="KW-0472">Membrane</keyword>
<feature type="transmembrane region" description="Helical" evidence="1">
    <location>
        <begin position="50"/>
        <end position="73"/>
    </location>
</feature>
<accession>A0A140L8X7</accession>